<dbReference type="EMBL" id="JAYKXP010000068">
    <property type="protein sequence ID" value="KAK7032090.1"/>
    <property type="molecule type" value="Genomic_DNA"/>
</dbReference>
<sequence length="165" mass="18999">MSNTNASQFFNDVEELVRLFNQRNVHIATLVEDNHRHVDTIVELRQSLNGMAEKDAQLERALETNLVMQRERDRAVETVCSLQSRVKSLEESNANLLKRCEEYRMEAAKEQEERARIGRDIRAVINRGNSSLSKHATEEQPEDEPPAKVPLYIPTHVRSTLLMTC</sequence>
<dbReference type="AlphaFoldDB" id="A0AAW0BZN1"/>
<evidence type="ECO:0000256" key="1">
    <source>
        <dbReference type="SAM" id="Coils"/>
    </source>
</evidence>
<evidence type="ECO:0000256" key="2">
    <source>
        <dbReference type="SAM" id="MobiDB-lite"/>
    </source>
</evidence>
<comment type="caution">
    <text evidence="3">The sequence shown here is derived from an EMBL/GenBank/DDBJ whole genome shotgun (WGS) entry which is preliminary data.</text>
</comment>
<organism evidence="3 4">
    <name type="scientific">Paramarasmius palmivorus</name>
    <dbReference type="NCBI Taxonomy" id="297713"/>
    <lineage>
        <taxon>Eukaryota</taxon>
        <taxon>Fungi</taxon>
        <taxon>Dikarya</taxon>
        <taxon>Basidiomycota</taxon>
        <taxon>Agaricomycotina</taxon>
        <taxon>Agaricomycetes</taxon>
        <taxon>Agaricomycetidae</taxon>
        <taxon>Agaricales</taxon>
        <taxon>Marasmiineae</taxon>
        <taxon>Marasmiaceae</taxon>
        <taxon>Paramarasmius</taxon>
    </lineage>
</organism>
<proteinExistence type="predicted"/>
<keyword evidence="4" id="KW-1185">Reference proteome</keyword>
<accession>A0AAW0BZN1</accession>
<reference evidence="3 4" key="1">
    <citation type="submission" date="2024-01" db="EMBL/GenBank/DDBJ databases">
        <title>A draft genome for a cacao thread blight-causing isolate of Paramarasmius palmivorus.</title>
        <authorList>
            <person name="Baruah I.K."/>
            <person name="Bukari Y."/>
            <person name="Amoako-Attah I."/>
            <person name="Meinhardt L.W."/>
            <person name="Bailey B.A."/>
            <person name="Cohen S.P."/>
        </authorList>
    </citation>
    <scope>NUCLEOTIDE SEQUENCE [LARGE SCALE GENOMIC DNA]</scope>
    <source>
        <strain evidence="3 4">GH-12</strain>
    </source>
</reference>
<evidence type="ECO:0000313" key="4">
    <source>
        <dbReference type="Proteomes" id="UP001383192"/>
    </source>
</evidence>
<keyword evidence="1" id="KW-0175">Coiled coil</keyword>
<dbReference type="Proteomes" id="UP001383192">
    <property type="component" value="Unassembled WGS sequence"/>
</dbReference>
<feature type="coiled-coil region" evidence="1">
    <location>
        <begin position="86"/>
        <end position="113"/>
    </location>
</feature>
<evidence type="ECO:0000313" key="3">
    <source>
        <dbReference type="EMBL" id="KAK7032090.1"/>
    </source>
</evidence>
<name>A0AAW0BZN1_9AGAR</name>
<gene>
    <name evidence="3" type="ORF">VNI00_013460</name>
</gene>
<protein>
    <submittedName>
        <fullName evidence="3">Uncharacterized protein</fullName>
    </submittedName>
</protein>
<feature type="region of interest" description="Disordered" evidence="2">
    <location>
        <begin position="128"/>
        <end position="149"/>
    </location>
</feature>